<feature type="transmembrane region" description="Helical" evidence="1">
    <location>
        <begin position="813"/>
        <end position="833"/>
    </location>
</feature>
<keyword evidence="3" id="KW-1185">Reference proteome</keyword>
<feature type="transmembrane region" description="Helical" evidence="1">
    <location>
        <begin position="86"/>
        <end position="104"/>
    </location>
</feature>
<feature type="transmembrane region" description="Helical" evidence="1">
    <location>
        <begin position="12"/>
        <end position="32"/>
    </location>
</feature>
<feature type="transmembrane region" description="Helical" evidence="1">
    <location>
        <begin position="501"/>
        <end position="520"/>
    </location>
</feature>
<feature type="transmembrane region" description="Helical" evidence="1">
    <location>
        <begin position="691"/>
        <end position="718"/>
    </location>
</feature>
<feature type="transmembrane region" description="Helical" evidence="1">
    <location>
        <begin position="371"/>
        <end position="390"/>
    </location>
</feature>
<keyword evidence="1" id="KW-1133">Transmembrane helix</keyword>
<gene>
    <name evidence="2" type="ORF">PCOR1329_LOCUS3361</name>
</gene>
<feature type="transmembrane region" description="Helical" evidence="1">
    <location>
        <begin position="730"/>
        <end position="749"/>
    </location>
</feature>
<evidence type="ECO:0000313" key="3">
    <source>
        <dbReference type="Proteomes" id="UP001189429"/>
    </source>
</evidence>
<reference evidence="2" key="1">
    <citation type="submission" date="2023-10" db="EMBL/GenBank/DDBJ databases">
        <authorList>
            <person name="Chen Y."/>
            <person name="Shah S."/>
            <person name="Dougan E. K."/>
            <person name="Thang M."/>
            <person name="Chan C."/>
        </authorList>
    </citation>
    <scope>NUCLEOTIDE SEQUENCE [LARGE SCALE GENOMIC DNA]</scope>
</reference>
<organism evidence="2 3">
    <name type="scientific">Prorocentrum cordatum</name>
    <dbReference type="NCBI Taxonomy" id="2364126"/>
    <lineage>
        <taxon>Eukaryota</taxon>
        <taxon>Sar</taxon>
        <taxon>Alveolata</taxon>
        <taxon>Dinophyceae</taxon>
        <taxon>Prorocentrales</taxon>
        <taxon>Prorocentraceae</taxon>
        <taxon>Prorocentrum</taxon>
    </lineage>
</organism>
<proteinExistence type="predicted"/>
<dbReference type="Proteomes" id="UP001189429">
    <property type="component" value="Unassembled WGS sequence"/>
</dbReference>
<sequence length="1096" mass="119509">MPIGGLPAPAPGSVTLSAVSSVLVCTAGLALLSGTRPSDMGGRAFTVYMKVIFGVFGALIVFVGLVLNSIPMLMGVSTDSEGKAAAIVRCLLVAACWVTERYLLEGAPVPLGRSCACALVWFGSTLVAWAAPRPHDNISQGLGSQIAGCDGGYRSPFLIYCAMWITSLMFGTLLIGTLLLKCKEDASSEVPDVGDVESSFALRRGRISALAASGLMRGALPIIYAFATSMSGLVFAFGAARDEMAWVLLGAVLLVLAVLCAWISLWRLDLSLESWALLSQGFCSLLSLGQEHLVFRDFRWDPDSEEGLLVVWKRPGLQIYLFGLLVLVATLLLFVASGDQDSRAHAASFDHADRHPEVGPRYPQTPPHKRYVWQWVLLPICFVSMVIGLSRPLVSTQVVWPRTQWVNGDESVSKFKNETGSGEVSGLTSERSYIDMIGEFYDKRLPCSALVVATNSAIYPPLQFAGLLTALVQPSFVPGGVLQTIRGELAKRALFRFTNPMYLMLFVSFLNLPGAGDVLFQALQFKASFEWGFWSLVVYCITSHILAQSLDPNADCVSVSDAHHGVPQHKSIRGSRGIVYPNGEDAKESSRELVKTMDHNRQYFLEHKISFDLDSQDSFSDSGSGEDESPGEPYLSVVGAAGLVFFVGIAMYVGLTRPVLGFTYRVSGLKISNLEPTLFDLWHSLANSNHLLSFFAAFMFVLAMIVWVVLLAIVAVLGPNSGPLLVAERFTRPWVMGHVWSLAIVVVYYISRSRSRAVIEYCAHFPDQYIGVGAILAMGVGVKLLLTKSEGILRPGRRHSSDNVLSHLPGGQFVWVIGPVVTATAVVVCLDTFKPAVPPEISSLSDVNTMLSVYLPNANDRLRRWMPESAGDCQSLALYRAAHGMPDTANELKDHEKQCAGSSPLVHVSQDSGGRDIDASALWVTGLNTLEVTDMRVLPPSKLTDSPQQWNMTFSGIFRNVHVFVKVDVGGKEWVNDYLCCDNPFRFVLQATTNCVEESGFTPMELSIVDSDPIKFGHKWEDTTQDDWSSTSSSIEWDYGRQGLVEKELRKVITGKTGTLLVKTTSGAVIDALESVSNLLTDVVKLNTRQLCPHNL</sequence>
<accession>A0ABN9PL51</accession>
<feature type="transmembrane region" description="Helical" evidence="1">
    <location>
        <begin position="769"/>
        <end position="786"/>
    </location>
</feature>
<dbReference type="EMBL" id="CAUYUJ010000864">
    <property type="protein sequence ID" value="CAK0792915.1"/>
    <property type="molecule type" value="Genomic_DNA"/>
</dbReference>
<evidence type="ECO:0000313" key="2">
    <source>
        <dbReference type="EMBL" id="CAK0792915.1"/>
    </source>
</evidence>
<feature type="transmembrane region" description="Helical" evidence="1">
    <location>
        <begin position="111"/>
        <end position="131"/>
    </location>
</feature>
<feature type="transmembrane region" description="Helical" evidence="1">
    <location>
        <begin position="315"/>
        <end position="336"/>
    </location>
</feature>
<feature type="transmembrane region" description="Helical" evidence="1">
    <location>
        <begin position="44"/>
        <end position="66"/>
    </location>
</feature>
<keyword evidence="1" id="KW-0472">Membrane</keyword>
<feature type="transmembrane region" description="Helical" evidence="1">
    <location>
        <begin position="246"/>
        <end position="268"/>
    </location>
</feature>
<name>A0ABN9PL51_9DINO</name>
<keyword evidence="1" id="KW-0812">Transmembrane</keyword>
<feature type="transmembrane region" description="Helical" evidence="1">
    <location>
        <begin position="222"/>
        <end position="240"/>
    </location>
</feature>
<feature type="transmembrane region" description="Helical" evidence="1">
    <location>
        <begin position="157"/>
        <end position="180"/>
    </location>
</feature>
<comment type="caution">
    <text evidence="2">The sequence shown here is derived from an EMBL/GenBank/DDBJ whole genome shotgun (WGS) entry which is preliminary data.</text>
</comment>
<feature type="transmembrane region" description="Helical" evidence="1">
    <location>
        <begin position="634"/>
        <end position="655"/>
    </location>
</feature>
<evidence type="ECO:0000256" key="1">
    <source>
        <dbReference type="SAM" id="Phobius"/>
    </source>
</evidence>
<protein>
    <submittedName>
        <fullName evidence="2">Uncharacterized protein</fullName>
    </submittedName>
</protein>